<organism evidence="1">
    <name type="scientific">mine drainage metagenome</name>
    <dbReference type="NCBI Taxonomy" id="410659"/>
    <lineage>
        <taxon>unclassified sequences</taxon>
        <taxon>metagenomes</taxon>
        <taxon>ecological metagenomes</taxon>
    </lineage>
</organism>
<protein>
    <recommendedName>
        <fullName evidence="2">Integrase</fullName>
    </recommendedName>
</protein>
<dbReference type="EMBL" id="AUZY01003939">
    <property type="protein sequence ID" value="EQD66293.1"/>
    <property type="molecule type" value="Genomic_DNA"/>
</dbReference>
<name>T1BCQ4_9ZZZZ</name>
<evidence type="ECO:0008006" key="2">
    <source>
        <dbReference type="Google" id="ProtNLM"/>
    </source>
</evidence>
<comment type="caution">
    <text evidence="1">The sequence shown here is derived from an EMBL/GenBank/DDBJ whole genome shotgun (WGS) entry which is preliminary data.</text>
</comment>
<dbReference type="AlphaFoldDB" id="T1BCQ4"/>
<gene>
    <name evidence="1" type="ORF">B1B_06191</name>
</gene>
<sequence length="38" mass="4406">AYNYAEHLPERRKMMQTWADYLDGLRIGADVVPIKRGA</sequence>
<reference evidence="1" key="2">
    <citation type="journal article" date="2014" name="ISME J.">
        <title>Microbial stratification in low pH oxic and suboxic macroscopic growths along an acid mine drainage.</title>
        <authorList>
            <person name="Mendez-Garcia C."/>
            <person name="Mesa V."/>
            <person name="Sprenger R.R."/>
            <person name="Richter M."/>
            <person name="Diez M.S."/>
            <person name="Solano J."/>
            <person name="Bargiela R."/>
            <person name="Golyshina O.V."/>
            <person name="Manteca A."/>
            <person name="Ramos J.L."/>
            <person name="Gallego J.R."/>
            <person name="Llorente I."/>
            <person name="Martins Dos Santos V.A."/>
            <person name="Jensen O.N."/>
            <person name="Pelaez A.I."/>
            <person name="Sanchez J."/>
            <person name="Ferrer M."/>
        </authorList>
    </citation>
    <scope>NUCLEOTIDE SEQUENCE</scope>
</reference>
<evidence type="ECO:0000313" key="1">
    <source>
        <dbReference type="EMBL" id="EQD66293.1"/>
    </source>
</evidence>
<proteinExistence type="predicted"/>
<accession>T1BCQ4</accession>
<feature type="non-terminal residue" evidence="1">
    <location>
        <position position="1"/>
    </location>
</feature>
<reference evidence="1" key="1">
    <citation type="submission" date="2013-08" db="EMBL/GenBank/DDBJ databases">
        <authorList>
            <person name="Mendez C."/>
            <person name="Richter M."/>
            <person name="Ferrer M."/>
            <person name="Sanchez J."/>
        </authorList>
    </citation>
    <scope>NUCLEOTIDE SEQUENCE</scope>
</reference>